<keyword evidence="2" id="KW-0413">Isomerase</keyword>
<sequence>MNTNKGARIAVFPKGYIEELSDGRMALEEWIEMAGTLGADGLELYPLFLKQLDEAYLQSVKEAAHKQGLEIPMMCASPDFTHPDAAFRAQEIVKMKQMIDVMAYLGPEPFRSCRVLSGQKRPEVSIEDGIRWTVECIETLLPYAEEKQVHLVMENHYKDGFWIHPEFAQQSNIYLAIIRQISSPWFGVNYDPSNAIFAGENPLELLSEVKDRVITMHASDRYLKDGYSLEDLKNYSLQGYSEALAHGVIGRGMNDYDTIFAELASVHFRGWISIEDGVNGLGDLRESVIFLRGKVTEYLEDSLESTK</sequence>
<name>A0ABV6JB11_9BACL</name>
<dbReference type="Pfam" id="PF01261">
    <property type="entry name" value="AP_endonuc_2"/>
    <property type="match status" value="1"/>
</dbReference>
<organism evidence="2 3">
    <name type="scientific">Paenibacillus mendelii</name>
    <dbReference type="NCBI Taxonomy" id="206163"/>
    <lineage>
        <taxon>Bacteria</taxon>
        <taxon>Bacillati</taxon>
        <taxon>Bacillota</taxon>
        <taxon>Bacilli</taxon>
        <taxon>Bacillales</taxon>
        <taxon>Paenibacillaceae</taxon>
        <taxon>Paenibacillus</taxon>
    </lineage>
</organism>
<dbReference type="InterPro" id="IPR036237">
    <property type="entry name" value="Xyl_isomerase-like_sf"/>
</dbReference>
<dbReference type="InterPro" id="IPR013022">
    <property type="entry name" value="Xyl_isomerase-like_TIM-brl"/>
</dbReference>
<comment type="caution">
    <text evidence="2">The sequence shown here is derived from an EMBL/GenBank/DDBJ whole genome shotgun (WGS) entry which is preliminary data.</text>
</comment>
<dbReference type="RefSeq" id="WP_204819021.1">
    <property type="nucleotide sequence ID" value="NZ_JANHOF010000018.1"/>
</dbReference>
<proteinExistence type="predicted"/>
<dbReference type="Proteomes" id="UP001589818">
    <property type="component" value="Unassembled WGS sequence"/>
</dbReference>
<keyword evidence="3" id="KW-1185">Reference proteome</keyword>
<evidence type="ECO:0000313" key="3">
    <source>
        <dbReference type="Proteomes" id="UP001589818"/>
    </source>
</evidence>
<gene>
    <name evidence="2" type="ORF">ACFFJ8_16565</name>
</gene>
<reference evidence="2 3" key="1">
    <citation type="submission" date="2024-09" db="EMBL/GenBank/DDBJ databases">
        <authorList>
            <person name="Sun Q."/>
            <person name="Mori K."/>
        </authorList>
    </citation>
    <scope>NUCLEOTIDE SEQUENCE [LARGE SCALE GENOMIC DNA]</scope>
    <source>
        <strain evidence="2 3">CCM 4839</strain>
    </source>
</reference>
<dbReference type="EMBL" id="JBHLVF010000028">
    <property type="protein sequence ID" value="MFC0392981.1"/>
    <property type="molecule type" value="Genomic_DNA"/>
</dbReference>
<dbReference type="InterPro" id="IPR050312">
    <property type="entry name" value="IolE/XylAMocC-like"/>
</dbReference>
<dbReference type="GO" id="GO:0016853">
    <property type="term" value="F:isomerase activity"/>
    <property type="evidence" value="ECO:0007669"/>
    <property type="project" value="UniProtKB-KW"/>
</dbReference>
<evidence type="ECO:0000259" key="1">
    <source>
        <dbReference type="Pfam" id="PF01261"/>
    </source>
</evidence>
<dbReference type="SUPFAM" id="SSF51658">
    <property type="entry name" value="Xylose isomerase-like"/>
    <property type="match status" value="1"/>
</dbReference>
<evidence type="ECO:0000313" key="2">
    <source>
        <dbReference type="EMBL" id="MFC0392981.1"/>
    </source>
</evidence>
<dbReference type="Gene3D" id="3.20.20.150">
    <property type="entry name" value="Divalent-metal-dependent TIM barrel enzymes"/>
    <property type="match status" value="1"/>
</dbReference>
<accession>A0ABV6JB11</accession>
<feature type="domain" description="Xylose isomerase-like TIM barrel" evidence="1">
    <location>
        <begin position="34"/>
        <end position="292"/>
    </location>
</feature>
<dbReference type="PANTHER" id="PTHR12110:SF41">
    <property type="entry name" value="INOSOSE DEHYDRATASE"/>
    <property type="match status" value="1"/>
</dbReference>
<protein>
    <submittedName>
        <fullName evidence="2">Sugar phosphate isomerase/epimerase family protein</fullName>
    </submittedName>
</protein>
<dbReference type="PANTHER" id="PTHR12110">
    <property type="entry name" value="HYDROXYPYRUVATE ISOMERASE"/>
    <property type="match status" value="1"/>
</dbReference>